<gene>
    <name evidence="2" type="ORF">HDK90DRAFT_494970</name>
</gene>
<evidence type="ECO:0000313" key="2">
    <source>
        <dbReference type="EMBL" id="KAK8227397.1"/>
    </source>
</evidence>
<reference evidence="2 3" key="1">
    <citation type="submission" date="2024-04" db="EMBL/GenBank/DDBJ databases">
        <title>Phyllosticta paracitricarpa is synonymous to the EU quarantine fungus P. citricarpa based on phylogenomic analyses.</title>
        <authorList>
            <consortium name="Lawrence Berkeley National Laboratory"/>
            <person name="Van Ingen-Buijs V.A."/>
            <person name="Van Westerhoven A.C."/>
            <person name="Haridas S."/>
            <person name="Skiadas P."/>
            <person name="Martin F."/>
            <person name="Groenewald J.Z."/>
            <person name="Crous P.W."/>
            <person name="Seidl M.F."/>
        </authorList>
    </citation>
    <scope>NUCLEOTIDE SEQUENCE [LARGE SCALE GENOMIC DNA]</scope>
    <source>
        <strain evidence="2 3">CBS 123374</strain>
    </source>
</reference>
<comment type="caution">
    <text evidence="2">The sequence shown here is derived from an EMBL/GenBank/DDBJ whole genome shotgun (WGS) entry which is preliminary data.</text>
</comment>
<accession>A0ABR1YEU9</accession>
<evidence type="ECO:0008006" key="4">
    <source>
        <dbReference type="Google" id="ProtNLM"/>
    </source>
</evidence>
<organism evidence="2 3">
    <name type="scientific">Phyllosticta capitalensis</name>
    <dbReference type="NCBI Taxonomy" id="121624"/>
    <lineage>
        <taxon>Eukaryota</taxon>
        <taxon>Fungi</taxon>
        <taxon>Dikarya</taxon>
        <taxon>Ascomycota</taxon>
        <taxon>Pezizomycotina</taxon>
        <taxon>Dothideomycetes</taxon>
        <taxon>Dothideomycetes incertae sedis</taxon>
        <taxon>Botryosphaeriales</taxon>
        <taxon>Phyllostictaceae</taxon>
        <taxon>Phyllosticta</taxon>
    </lineage>
</organism>
<proteinExistence type="predicted"/>
<name>A0ABR1YEU9_9PEZI</name>
<evidence type="ECO:0000313" key="3">
    <source>
        <dbReference type="Proteomes" id="UP001492380"/>
    </source>
</evidence>
<dbReference type="EMBL" id="JBBWRZ010000010">
    <property type="protein sequence ID" value="KAK8227397.1"/>
    <property type="molecule type" value="Genomic_DNA"/>
</dbReference>
<evidence type="ECO:0000256" key="1">
    <source>
        <dbReference type="SAM" id="SignalP"/>
    </source>
</evidence>
<keyword evidence="3" id="KW-1185">Reference proteome</keyword>
<keyword evidence="1" id="KW-0732">Signal</keyword>
<protein>
    <recommendedName>
        <fullName evidence="4">Secreted protein</fullName>
    </recommendedName>
</protein>
<sequence length="123" mass="13639">MPQGVAIVLCVMAITTTRVRVAASSRFGRTRTACGTTVVVRLSPVVCRLESDQPGVLRVLVRTRHSRSIGHGRVKSSFAFVSRFLLRVGNGSLLISELLRILQRPQDVWMEDERNNVAPRAKV</sequence>
<feature type="non-terminal residue" evidence="2">
    <location>
        <position position="123"/>
    </location>
</feature>
<feature type="signal peptide" evidence="1">
    <location>
        <begin position="1"/>
        <end position="24"/>
    </location>
</feature>
<dbReference type="Proteomes" id="UP001492380">
    <property type="component" value="Unassembled WGS sequence"/>
</dbReference>
<feature type="chain" id="PRO_5046342978" description="Secreted protein" evidence="1">
    <location>
        <begin position="25"/>
        <end position="123"/>
    </location>
</feature>